<dbReference type="InterPro" id="IPR000209">
    <property type="entry name" value="Peptidase_S8/S53_dom"/>
</dbReference>
<evidence type="ECO:0000256" key="2">
    <source>
        <dbReference type="ARBA" id="ARBA00022670"/>
    </source>
</evidence>
<feature type="active site" description="Charge relay system" evidence="6 7">
    <location>
        <position position="478"/>
    </location>
</feature>
<feature type="active site" description="Charge relay system" evidence="6 7">
    <location>
        <position position="108"/>
    </location>
</feature>
<dbReference type="InterPro" id="IPR022398">
    <property type="entry name" value="Peptidase_S8_His-AS"/>
</dbReference>
<dbReference type="PANTHER" id="PTHR43806:SF66">
    <property type="entry name" value="SERIN ENDOPEPTIDASE"/>
    <property type="match status" value="1"/>
</dbReference>
<protein>
    <submittedName>
        <fullName evidence="11">Peptidase S8/S53 domain-containing protein</fullName>
    </submittedName>
</protein>
<gene>
    <name evidence="11" type="ORF">Micbo1qcDRAFT_98729</name>
</gene>
<dbReference type="InterPro" id="IPR023827">
    <property type="entry name" value="Peptidase_S8_Asp-AS"/>
</dbReference>
<dbReference type="EMBL" id="KQ964264">
    <property type="protein sequence ID" value="KXJ87151.1"/>
    <property type="molecule type" value="Genomic_DNA"/>
</dbReference>
<keyword evidence="12" id="KW-1185">Reference proteome</keyword>
<evidence type="ECO:0000259" key="10">
    <source>
        <dbReference type="Pfam" id="PF06280"/>
    </source>
</evidence>
<dbReference type="InterPro" id="IPR050131">
    <property type="entry name" value="Peptidase_S8_subtilisin-like"/>
</dbReference>
<dbReference type="Pfam" id="PF06280">
    <property type="entry name" value="fn3_5"/>
    <property type="match status" value="1"/>
</dbReference>
<keyword evidence="5 7" id="KW-0720">Serine protease</keyword>
<feature type="domain" description="Peptidase S8/S53" evidence="9">
    <location>
        <begin position="99"/>
        <end position="514"/>
    </location>
</feature>
<keyword evidence="4 7" id="KW-0378">Hydrolase</keyword>
<sequence>THRLDLSFKLFQGASFVVDNVSDAQEIEVKILAHPKVKKVWPVRRVAGPDPKISSNGQNDITRALNSRSDQVKRAIGDIKYDIHTMTQIDRLHAAGFTGKGVKIGIVDSGIDYMHPDLGGCFGPGCTVSYGYDFIGSGSVSVPKPDADPIDTCMGHGTHVAGIIASRPSHLGFLGAAPDAELGAFRALDCLGGSSNDLLIAAFNMAYEAGSTIISASVGHDGGWPDDAWSLVAQRIVDAGVPVIVAAGNDGELGIFRASNPAAGRGVASVGSVDGPTKPFVMLAGSYNTDNSEQESVFGWIAGMPSVSNVSSPLIYLQSIPGDHDACVALPVDFPDLSAHIVLAQESTCPPETQTQNLAAKGAKNVIFFGATETPETLRLWNPLVDGVARITATQGLDWTKELMAGRNITVSLVDPAASDQTVIRRPNTMSAGHMSFYSSWGPDWELNVYPKAAAPGDEILSTFPRALGSYSVESGTSMACPLIAGAMALIGQARGTFDPSTLESAIASTAKHLVYHDGTGADSQGRLAPVPQGGPGLIQAWDAAQVKVLVKSGTISFNDTDHLNTATVNIQNLDKTDLVISLSSDPALTVYSFAEGSKRITAFPPLLAAKGHAGIDFSGAAAQGGEIIVKAGATAQLNVQCTPPGDVQADRLPVYSGFLQLNASNGDVLSVPYLGVAASMVNDTRFFHTADPMGVYLADSKERWPIPVSRDTVFRVPKLPPGQYNDAYGWPQARVVVNTGSRHVRVDVVSKSTNTSLPTSEWLGYQTVGQVEAYPRFQVTRSSFRATFTGRLSGGKTVPAGQYFFVLSALRLFGDEAIEEDWDKVVLDSFIIEY</sequence>
<dbReference type="PROSITE" id="PS00136">
    <property type="entry name" value="SUBTILASE_ASP"/>
    <property type="match status" value="1"/>
</dbReference>
<dbReference type="PANTHER" id="PTHR43806">
    <property type="entry name" value="PEPTIDASE S8"/>
    <property type="match status" value="1"/>
</dbReference>
<evidence type="ECO:0000259" key="9">
    <source>
        <dbReference type="Pfam" id="PF00082"/>
    </source>
</evidence>
<proteinExistence type="inferred from homology"/>
<name>A0A136IQE7_9PEZI</name>
<dbReference type="AlphaFoldDB" id="A0A136IQE7"/>
<organism evidence="11 12">
    <name type="scientific">Microdochium bolleyi</name>
    <dbReference type="NCBI Taxonomy" id="196109"/>
    <lineage>
        <taxon>Eukaryota</taxon>
        <taxon>Fungi</taxon>
        <taxon>Dikarya</taxon>
        <taxon>Ascomycota</taxon>
        <taxon>Pezizomycotina</taxon>
        <taxon>Sordariomycetes</taxon>
        <taxon>Xylariomycetidae</taxon>
        <taxon>Xylariales</taxon>
        <taxon>Microdochiaceae</taxon>
        <taxon>Microdochium</taxon>
    </lineage>
</organism>
<dbReference type="GO" id="GO:0016020">
    <property type="term" value="C:membrane"/>
    <property type="evidence" value="ECO:0007669"/>
    <property type="project" value="InterPro"/>
</dbReference>
<evidence type="ECO:0000256" key="3">
    <source>
        <dbReference type="ARBA" id="ARBA00022729"/>
    </source>
</evidence>
<keyword evidence="2 7" id="KW-0645">Protease</keyword>
<dbReference type="InParanoid" id="A0A136IQE7"/>
<evidence type="ECO:0000256" key="4">
    <source>
        <dbReference type="ARBA" id="ARBA00022801"/>
    </source>
</evidence>
<reference evidence="12" key="1">
    <citation type="submission" date="2016-02" db="EMBL/GenBank/DDBJ databases">
        <title>Draft genome sequence of Microdochium bolleyi, a fungal endophyte of beachgrass.</title>
        <authorList>
            <consortium name="DOE Joint Genome Institute"/>
            <person name="David A.S."/>
            <person name="May G."/>
            <person name="Haridas S."/>
            <person name="Lim J."/>
            <person name="Wang M."/>
            <person name="Labutti K."/>
            <person name="Lipzen A."/>
            <person name="Barry K."/>
            <person name="Grigoriev I.V."/>
        </authorList>
    </citation>
    <scope>NUCLEOTIDE SEQUENCE [LARGE SCALE GENOMIC DNA]</scope>
    <source>
        <strain evidence="12">J235TASD1</strain>
    </source>
</reference>
<dbReference type="STRING" id="196109.A0A136IQE7"/>
<feature type="non-terminal residue" evidence="11">
    <location>
        <position position="835"/>
    </location>
</feature>
<dbReference type="SUPFAM" id="SSF52743">
    <property type="entry name" value="Subtilisin-like"/>
    <property type="match status" value="1"/>
</dbReference>
<evidence type="ECO:0000313" key="11">
    <source>
        <dbReference type="EMBL" id="KXJ87151.1"/>
    </source>
</evidence>
<evidence type="ECO:0000256" key="7">
    <source>
        <dbReference type="PROSITE-ProRule" id="PRU01240"/>
    </source>
</evidence>
<evidence type="ECO:0000256" key="8">
    <source>
        <dbReference type="RuleBase" id="RU003355"/>
    </source>
</evidence>
<dbReference type="PROSITE" id="PS51892">
    <property type="entry name" value="SUBTILASE"/>
    <property type="match status" value="1"/>
</dbReference>
<evidence type="ECO:0000256" key="6">
    <source>
        <dbReference type="PIRSR" id="PIRSR615500-1"/>
    </source>
</evidence>
<evidence type="ECO:0000313" key="12">
    <source>
        <dbReference type="Proteomes" id="UP000070501"/>
    </source>
</evidence>
<dbReference type="InterPro" id="IPR023828">
    <property type="entry name" value="Peptidase_S8_Ser-AS"/>
</dbReference>
<evidence type="ECO:0000256" key="1">
    <source>
        <dbReference type="ARBA" id="ARBA00011073"/>
    </source>
</evidence>
<dbReference type="PROSITE" id="PS00138">
    <property type="entry name" value="SUBTILASE_SER"/>
    <property type="match status" value="1"/>
</dbReference>
<dbReference type="Pfam" id="PF00082">
    <property type="entry name" value="Peptidase_S8"/>
    <property type="match status" value="1"/>
</dbReference>
<dbReference type="InterPro" id="IPR015500">
    <property type="entry name" value="Peptidase_S8_subtilisin-rel"/>
</dbReference>
<dbReference type="PROSITE" id="PS00137">
    <property type="entry name" value="SUBTILASE_HIS"/>
    <property type="match status" value="1"/>
</dbReference>
<comment type="similarity">
    <text evidence="1 7 8">Belongs to the peptidase S8 family.</text>
</comment>
<dbReference type="InterPro" id="IPR034187">
    <property type="entry name" value="Peptidases_S8_5"/>
</dbReference>
<dbReference type="Gene3D" id="3.40.50.200">
    <property type="entry name" value="Peptidase S8/S53 domain"/>
    <property type="match status" value="2"/>
</dbReference>
<dbReference type="OrthoDB" id="10256524at2759"/>
<dbReference type="GO" id="GO:0006508">
    <property type="term" value="P:proteolysis"/>
    <property type="evidence" value="ECO:0007669"/>
    <property type="project" value="UniProtKB-KW"/>
</dbReference>
<dbReference type="InterPro" id="IPR010435">
    <property type="entry name" value="C5a/SBT2-like_Fn3"/>
</dbReference>
<dbReference type="InterPro" id="IPR036852">
    <property type="entry name" value="Peptidase_S8/S53_dom_sf"/>
</dbReference>
<dbReference type="PRINTS" id="PR00723">
    <property type="entry name" value="SUBTILISIN"/>
</dbReference>
<feature type="domain" description="C5a peptidase/Subtilisin-like protease SBT2-like Fn3-like" evidence="10">
    <location>
        <begin position="556"/>
        <end position="675"/>
    </location>
</feature>
<accession>A0A136IQE7</accession>
<dbReference type="CDD" id="cd07489">
    <property type="entry name" value="Peptidases_S8_5"/>
    <property type="match status" value="1"/>
</dbReference>
<evidence type="ECO:0000256" key="5">
    <source>
        <dbReference type="ARBA" id="ARBA00022825"/>
    </source>
</evidence>
<feature type="active site" description="Charge relay system" evidence="6 7">
    <location>
        <position position="156"/>
    </location>
</feature>
<dbReference type="GO" id="GO:0004252">
    <property type="term" value="F:serine-type endopeptidase activity"/>
    <property type="evidence" value="ECO:0007669"/>
    <property type="project" value="UniProtKB-UniRule"/>
</dbReference>
<feature type="non-terminal residue" evidence="11">
    <location>
        <position position="1"/>
    </location>
</feature>
<keyword evidence="3" id="KW-0732">Signal</keyword>
<dbReference type="Proteomes" id="UP000070501">
    <property type="component" value="Unassembled WGS sequence"/>
</dbReference>